<evidence type="ECO:0000256" key="16">
    <source>
        <dbReference type="ARBA" id="ARBA00022927"/>
    </source>
</evidence>
<feature type="compositionally biased region" description="Basic and acidic residues" evidence="26">
    <location>
        <begin position="1472"/>
        <end position="1487"/>
    </location>
</feature>
<dbReference type="CDD" id="cd23767">
    <property type="entry name" value="IQCD"/>
    <property type="match status" value="1"/>
</dbReference>
<dbReference type="GO" id="GO:0016459">
    <property type="term" value="C:myosin complex"/>
    <property type="evidence" value="ECO:0007669"/>
    <property type="project" value="UniProtKB-KW"/>
</dbReference>
<evidence type="ECO:0000256" key="3">
    <source>
        <dbReference type="ARBA" id="ARBA00007891"/>
    </source>
</evidence>
<dbReference type="Pfam" id="PF09753">
    <property type="entry name" value="Use1"/>
    <property type="match status" value="1"/>
</dbReference>
<feature type="compositionally biased region" description="Acidic residues" evidence="26">
    <location>
        <begin position="1250"/>
        <end position="1261"/>
    </location>
</feature>
<dbReference type="GO" id="GO:0005884">
    <property type="term" value="C:actin filament"/>
    <property type="evidence" value="ECO:0007669"/>
    <property type="project" value="TreeGrafter"/>
</dbReference>
<accession>A0A6G1PKN8</accession>
<keyword evidence="21 24" id="KW-0505">Motor protein</keyword>
<dbReference type="SMART" id="SM00314">
    <property type="entry name" value="RA"/>
    <property type="match status" value="1"/>
</dbReference>
<feature type="compositionally biased region" description="Gly residues" evidence="26">
    <location>
        <begin position="15"/>
        <end position="24"/>
    </location>
</feature>
<feature type="compositionally biased region" description="Basic and acidic residues" evidence="26">
    <location>
        <begin position="2098"/>
        <end position="2112"/>
    </location>
</feature>
<dbReference type="GO" id="GO:0005524">
    <property type="term" value="F:ATP binding"/>
    <property type="evidence" value="ECO:0007669"/>
    <property type="project" value="UniProtKB-UniRule"/>
</dbReference>
<dbReference type="GO" id="GO:0008270">
    <property type="term" value="F:zinc ion binding"/>
    <property type="evidence" value="ECO:0007669"/>
    <property type="project" value="UniProtKB-KW"/>
</dbReference>
<evidence type="ECO:0000256" key="23">
    <source>
        <dbReference type="ARBA" id="ARBA00032711"/>
    </source>
</evidence>
<comment type="similarity">
    <text evidence="4 24">Belongs to the TRAFAC class myosin-kinesin ATPase superfamily. Myosin family.</text>
</comment>
<feature type="compositionally biased region" description="Basic and acidic residues" evidence="26">
    <location>
        <begin position="1192"/>
        <end position="1212"/>
    </location>
</feature>
<keyword evidence="9 27" id="KW-0812">Transmembrane</keyword>
<sequence length="2319" mass="263552">MMSVRDGAAPTATNTGGGKRGGGPANSNDHDGRLYLLQIYPRLAAQSSTCCSLRVQKEATASSVISDAALALGLDPCRQYVLAEVKECGGEEWVLEAGDLPVQRFLLWPRKAQDKHPQSLGFYFLLQERNNDGSIHYVHLPPVSKEQETQRLAARGFLPPPQDDFADLCNLPVLSEDSILNNLRTRFYKKKIYTYAGSILIAINPFKFLPIYNPKYVKMYEKHQLGKLEPHIFAIADVAYYTMLRKRVNQCIVISGESGSGKTQSTNFLIHCLTALSQKGYASGVERTILGAGPVLEAFGNAKTAHNNNSSRFGKFIQVNYLEGGVVRGAVVEKYLLEKSRLVSREKNERNYHVFYYLLLGASGEDRKEFKLLPPEDYFYLKQQNFKIEDEEDLRHDFERLQQAMEMVGFLSATKKQIFSVLSAILYLGNVTYTKKSAGRDEGLDVGPPEVLATLSDLLKVKEELLVEALTKRKTVTVNDKLILPYSHSEAITARDSMAKSLYSALFDWIVLRINHALLNKKDMEESVPCLSIGVLDIFGFEDFQTNSFEQFCINYANEQLQYYFNNHIFNLEQEEYQAEGITWHNIDYTDNVGCIHLISKKPTGLLYLLDEESNFPHATDETLLAKFKQQHQGNKYFIPTPVMEPAFVIQHFAGKVKYQIKDFREKNTDHMRPDIVALLRSSDRAYVRQLIGMDPVAMFRWGILRATIRGIAAFNEAGRSWAAKTSGVVRPISRTPLGELQRSNTQIERMYKRASMLDFCFDHSEERPLEAFEDIFASYENKNHTASNSPSMEQMVNHTEFTTLFWICVCGVIRDMHAEIISSIKNLQLDGEDPRKLLQSWGNLRSPQHILQKNRSTKQKHIIPKNLLDSQSLKFIVSLTLQDRTTKSLLHLHKKKKPPSISAQFQTSLTKLLETLNRAEPFFIRCIRSNAEKKEMYLDEALVVQQLRYTGMLETVRIRRSGYGAKYTFQEFIGQFGVLLPKNATSCKEDISPLLEKKMGLDPTTYQIGKTKVFLKELERQQLQDMLHKEVMHKIIFLQRWFRACLQRKEFLDMRKAAILIQHSWRTYCRKDQRRRAATVIQAMWRGHQQRLEYLRRREGATKIQALVRGHSARRRCQSMREEKQRKEEAEAQKRAEEEERRRREEEKEAKRKAEEEEARRRMEEVWKRAKEEEARRRAEEEASARQAQEAQKKRVEEEKKLAREPQTRDDPDIELVTEEMLDHNLPFQESKDGGQEHREICKRSHLEGDEELEDEEPDVETNGTMAESRLHLDKTKEEDVDNQTLGWSDSKPIVPSGVTSNATTPKSLDQTSDKQVPTTTSTPSNAEQNRVKPPAINRSLSSKSQEKREQRRRRGLEHNQRETERAASSSSGIAKDQAQAHSKNKSEEPPKLKERSDSKELDQYTFVAWKMKEDKGGKKEAKASHSPPPPAPSGPVRPTTLSLQPTEPVAERNGLGEGEGVVTLHRRPMAMKEKPDKWKAARSEGEPIDSTSTLPPHNSKHQQLSESASSSIDSLSPGFEGEATSSSANKVIILSEGYNDGQKGTSIRRKQQDVNSHQDAAYAMPSTPDRSGGFFSKILKKRPHKEAQTPDNGELTLSQILSERPTSGEVSASGHPSRPLSQLHGDRAGRGFTRNPSIKISRATRVSEQWNTSLDREITNSNELRHLDEFLGNQVNDFRSRGKQLSKTEAIFVTATMQFRETLKDTCSIQGDEESGRRHFGVHVFNLVSDKNPVPMVLEMMLEHVEIHGLYVEGIYRKSGSSNRMKELYQRLETELPDKQEQLCAIYKVLEELPMANFNTLERLVFHLVRCVEMLINEQIRHYNETMEMIKQVESAEADAHNQLKLKRQNTVREKACSGLSAVPEQEPLTQDSDTETEENIKERIEGLIKKKEDLVRGLLGMEQPGSDPENLDSEASLSSESLLDDQQRSSAHNSEPEGRGGPQLRTCRRVALPKPSNQQSRVPDGCVPLPKIRSASSISSMSSCTSLTSESSNSLVRNLLQRRNPIIPDTVKLPPGILSQSAPLSATHTFAAPGHQPYKLSVRRREQPGRRKDSTQSLYIDSPECDLLLHFSSCPPSASSSSSSISMVTRPPQHQHQETEASKAPRRFSDPDIPFKDEVCWCPGGDVGGSEEKPESSPTEKALANQFLAPGRTPTIANERMPASKTVHMQTKARCTGEMRDELLGTAFSDKGTSESDLRNRRGLILDERQSAAELDAILQHHHNLQEKLAEDMLNLARNLKNNSLAAQNIIRQDNQTLSQSMRQADLNFEKLKTESERLEQHTKKSVNWLLWLMLILVSFTFISMILFIRIFPRLR</sequence>
<reference evidence="30 31" key="1">
    <citation type="submission" date="2019-02" db="EMBL/GenBank/DDBJ databases">
        <title>Opniocepnalus argus genome.</title>
        <authorList>
            <person name="Zhou C."/>
            <person name="Xiao S."/>
        </authorList>
    </citation>
    <scope>NUCLEOTIDE SEQUENCE [LARGE SCALE GENOMIC DNA]</scope>
    <source>
        <strain evidence="30">OARG1902GOOAL</strain>
        <tissue evidence="30">Muscle</tissue>
    </source>
</reference>
<dbReference type="GO" id="GO:0015031">
    <property type="term" value="P:protein transport"/>
    <property type="evidence" value="ECO:0007669"/>
    <property type="project" value="UniProtKB-KW"/>
</dbReference>
<keyword evidence="12" id="KW-0479">Metal-binding</keyword>
<dbReference type="SUPFAM" id="SSF52540">
    <property type="entry name" value="P-loop containing nucleoside triphosphate hydrolases"/>
    <property type="match status" value="2"/>
</dbReference>
<feature type="region of interest" description="Disordered" evidence="26">
    <location>
        <begin position="2082"/>
        <end position="2112"/>
    </location>
</feature>
<dbReference type="InterPro" id="IPR036961">
    <property type="entry name" value="Kinesin_motor_dom_sf"/>
</dbReference>
<keyword evidence="18 25" id="KW-0175">Coiled coil</keyword>
<keyword evidence="12" id="KW-0863">Zinc-finger</keyword>
<keyword evidence="11 24" id="KW-0547">Nucleotide-binding</keyword>
<feature type="domain" description="Ras-associating" evidence="28">
    <location>
        <begin position="33"/>
        <end position="131"/>
    </location>
</feature>
<dbReference type="FunFam" id="1.10.10.820:FF:000001">
    <property type="entry name" value="Myosin heavy chain"/>
    <property type="match status" value="1"/>
</dbReference>
<dbReference type="InterPro" id="IPR000048">
    <property type="entry name" value="IQ_motif_EF-hand-BS"/>
</dbReference>
<dbReference type="InterPro" id="IPR019150">
    <property type="entry name" value="Vesicle_transport_protein_Use1"/>
</dbReference>
<dbReference type="InterPro" id="IPR029071">
    <property type="entry name" value="Ubiquitin-like_domsf"/>
</dbReference>
<feature type="compositionally biased region" description="Basic and acidic residues" evidence="26">
    <location>
        <begin position="1120"/>
        <end position="1161"/>
    </location>
</feature>
<name>A0A6G1PKN8_CHAAH</name>
<feature type="binding site" evidence="24">
    <location>
        <begin position="256"/>
        <end position="263"/>
    </location>
    <ligand>
        <name>ATP</name>
        <dbReference type="ChEBI" id="CHEBI:30616"/>
    </ligand>
</feature>
<gene>
    <name evidence="30" type="ORF">EXN66_Car006575</name>
</gene>
<organism evidence="30 31">
    <name type="scientific">Channa argus</name>
    <name type="common">Northern snakehead</name>
    <name type="synonym">Ophicephalus argus</name>
    <dbReference type="NCBI Taxonomy" id="215402"/>
    <lineage>
        <taxon>Eukaryota</taxon>
        <taxon>Metazoa</taxon>
        <taxon>Chordata</taxon>
        <taxon>Craniata</taxon>
        <taxon>Vertebrata</taxon>
        <taxon>Euteleostomi</taxon>
        <taxon>Actinopterygii</taxon>
        <taxon>Neopterygii</taxon>
        <taxon>Teleostei</taxon>
        <taxon>Neoteleostei</taxon>
        <taxon>Acanthomorphata</taxon>
        <taxon>Anabantaria</taxon>
        <taxon>Anabantiformes</taxon>
        <taxon>Channoidei</taxon>
        <taxon>Channidae</taxon>
        <taxon>Channa</taxon>
    </lineage>
</organism>
<dbReference type="PROSITE" id="PS51456">
    <property type="entry name" value="MYOSIN_MOTOR"/>
    <property type="match status" value="1"/>
</dbReference>
<feature type="region of interest" description="Disordered" evidence="26">
    <location>
        <begin position="1859"/>
        <end position="1881"/>
    </location>
</feature>
<dbReference type="InterPro" id="IPR000159">
    <property type="entry name" value="RA_dom"/>
</dbReference>
<evidence type="ECO:0000256" key="6">
    <source>
        <dbReference type="ARBA" id="ARBA00022448"/>
    </source>
</evidence>
<evidence type="ECO:0000256" key="25">
    <source>
        <dbReference type="SAM" id="Coils"/>
    </source>
</evidence>
<dbReference type="GO" id="GO:0030048">
    <property type="term" value="P:actin filament-based movement"/>
    <property type="evidence" value="ECO:0007669"/>
    <property type="project" value="TreeGrafter"/>
</dbReference>
<keyword evidence="7" id="KW-0343">GTPase activation</keyword>
<dbReference type="GO" id="GO:0035556">
    <property type="term" value="P:intracellular signal transduction"/>
    <property type="evidence" value="ECO:0007669"/>
    <property type="project" value="InterPro"/>
</dbReference>
<evidence type="ECO:0000256" key="12">
    <source>
        <dbReference type="ARBA" id="ARBA00022771"/>
    </source>
</evidence>
<evidence type="ECO:0000256" key="9">
    <source>
        <dbReference type="ARBA" id="ARBA00022692"/>
    </source>
</evidence>
<evidence type="ECO:0000256" key="18">
    <source>
        <dbReference type="ARBA" id="ARBA00023054"/>
    </source>
</evidence>
<dbReference type="GO" id="GO:0030027">
    <property type="term" value="C:lamellipodium"/>
    <property type="evidence" value="ECO:0007669"/>
    <property type="project" value="TreeGrafter"/>
</dbReference>
<feature type="region of interest" description="Disordered" evidence="26">
    <location>
        <begin position="1178"/>
        <end position="1574"/>
    </location>
</feature>
<dbReference type="InterPro" id="IPR001609">
    <property type="entry name" value="Myosin_head_motor_dom-like"/>
</dbReference>
<evidence type="ECO:0000313" key="31">
    <source>
        <dbReference type="Proteomes" id="UP000503349"/>
    </source>
</evidence>
<dbReference type="GO" id="GO:0016887">
    <property type="term" value="F:ATP hydrolysis activity"/>
    <property type="evidence" value="ECO:0007669"/>
    <property type="project" value="TreeGrafter"/>
</dbReference>
<feature type="compositionally biased region" description="Basic and acidic residues" evidence="26">
    <location>
        <begin position="1231"/>
        <end position="1249"/>
    </location>
</feature>
<keyword evidence="6" id="KW-0813">Transport</keyword>
<dbReference type="Gene3D" id="3.30.70.1590">
    <property type="match status" value="1"/>
</dbReference>
<dbReference type="SMART" id="SM00015">
    <property type="entry name" value="IQ"/>
    <property type="match status" value="3"/>
</dbReference>
<evidence type="ECO:0000256" key="1">
    <source>
        <dbReference type="ARBA" id="ARBA00004163"/>
    </source>
</evidence>
<feature type="compositionally biased region" description="Low complexity" evidence="26">
    <location>
        <begin position="1507"/>
        <end position="1518"/>
    </location>
</feature>
<dbReference type="FunFam" id="1.20.120.720:FF:000003">
    <property type="entry name" value="Putative unconventional myosin-IXa"/>
    <property type="match status" value="1"/>
</dbReference>
<dbReference type="GO" id="GO:0000146">
    <property type="term" value="F:microfilament motor activity"/>
    <property type="evidence" value="ECO:0007669"/>
    <property type="project" value="InterPro"/>
</dbReference>
<comment type="subcellular location">
    <subcellularLocation>
        <location evidence="2">Cytoplasm</location>
    </subcellularLocation>
    <subcellularLocation>
        <location evidence="1">Endoplasmic reticulum membrane</location>
        <topology evidence="1">Single-pass type IV membrane protein</topology>
    </subcellularLocation>
</comment>
<dbReference type="Gene3D" id="1.10.555.10">
    <property type="entry name" value="Rho GTPase activation protein"/>
    <property type="match status" value="1"/>
</dbReference>
<dbReference type="PROSITE" id="PS50096">
    <property type="entry name" value="IQ"/>
    <property type="match status" value="2"/>
</dbReference>
<evidence type="ECO:0000256" key="24">
    <source>
        <dbReference type="PROSITE-ProRule" id="PRU00782"/>
    </source>
</evidence>
<dbReference type="Gene3D" id="3.40.850.10">
    <property type="entry name" value="Kinesin motor domain"/>
    <property type="match status" value="2"/>
</dbReference>
<dbReference type="GO" id="GO:0001726">
    <property type="term" value="C:ruffle"/>
    <property type="evidence" value="ECO:0007669"/>
    <property type="project" value="TreeGrafter"/>
</dbReference>
<keyword evidence="22 24" id="KW-0009">Actin-binding</keyword>
<evidence type="ECO:0000256" key="7">
    <source>
        <dbReference type="ARBA" id="ARBA00022468"/>
    </source>
</evidence>
<dbReference type="SMART" id="SM00324">
    <property type="entry name" value="RhoGAP"/>
    <property type="match status" value="1"/>
</dbReference>
<evidence type="ECO:0000256" key="4">
    <source>
        <dbReference type="ARBA" id="ARBA00008314"/>
    </source>
</evidence>
<keyword evidence="8" id="KW-0963">Cytoplasm</keyword>
<keyword evidence="10" id="KW-0677">Repeat</keyword>
<keyword evidence="15" id="KW-0931">ER-Golgi transport</keyword>
<feature type="region of interest" description="Actin-binding" evidence="24">
    <location>
        <begin position="910"/>
        <end position="932"/>
    </location>
</feature>
<dbReference type="SUPFAM" id="SSF54236">
    <property type="entry name" value="Ubiquitin-like"/>
    <property type="match status" value="1"/>
</dbReference>
<keyword evidence="20 27" id="KW-0472">Membrane</keyword>
<evidence type="ECO:0000256" key="2">
    <source>
        <dbReference type="ARBA" id="ARBA00004496"/>
    </source>
</evidence>
<feature type="compositionally biased region" description="Pro residues" evidence="26">
    <location>
        <begin position="1428"/>
        <end position="1437"/>
    </location>
</feature>
<keyword evidence="16" id="KW-0653">Protein transport</keyword>
<proteinExistence type="inferred from homology"/>
<keyword evidence="31" id="KW-1185">Reference proteome</keyword>
<dbReference type="FunFam" id="3.40.850.10:FF:000013">
    <property type="entry name" value="unconventional myosin-IXa isoform X1"/>
    <property type="match status" value="1"/>
</dbReference>
<keyword evidence="17 27" id="KW-1133">Transmembrane helix</keyword>
<dbReference type="CDD" id="cd15860">
    <property type="entry name" value="SNARE_USE1"/>
    <property type="match status" value="1"/>
</dbReference>
<dbReference type="PANTHER" id="PTHR46184:SF2">
    <property type="entry name" value="UNCONVENTIONAL MYOSIN-IXB"/>
    <property type="match status" value="1"/>
</dbReference>
<feature type="compositionally biased region" description="Basic and acidic residues" evidence="26">
    <location>
        <begin position="1412"/>
        <end position="1425"/>
    </location>
</feature>
<dbReference type="EMBL" id="CM015717">
    <property type="protein sequence ID" value="KAF3690901.1"/>
    <property type="molecule type" value="Genomic_DNA"/>
</dbReference>
<keyword evidence="12" id="KW-0862">Zinc</keyword>
<dbReference type="Pfam" id="PF00612">
    <property type="entry name" value="IQ"/>
    <property type="match status" value="3"/>
</dbReference>
<dbReference type="GO" id="GO:0005096">
    <property type="term" value="F:GTPase activator activity"/>
    <property type="evidence" value="ECO:0007669"/>
    <property type="project" value="UniProtKB-KW"/>
</dbReference>
<evidence type="ECO:0000256" key="27">
    <source>
        <dbReference type="SAM" id="Phobius"/>
    </source>
</evidence>
<dbReference type="Pfam" id="PF00788">
    <property type="entry name" value="RA"/>
    <property type="match status" value="1"/>
</dbReference>
<evidence type="ECO:0000256" key="14">
    <source>
        <dbReference type="ARBA" id="ARBA00022840"/>
    </source>
</evidence>
<protein>
    <recommendedName>
        <fullName evidence="5">Vesicle transport protein USE1</fullName>
    </recommendedName>
    <alternativeName>
        <fullName evidence="23">USE1-like protein</fullName>
    </alternativeName>
</protein>
<feature type="compositionally biased region" description="Basic and acidic residues" evidence="26">
    <location>
        <begin position="1386"/>
        <end position="1404"/>
    </location>
</feature>
<dbReference type="GO" id="GO:0072673">
    <property type="term" value="P:lamellipodium morphogenesis"/>
    <property type="evidence" value="ECO:0007669"/>
    <property type="project" value="TreeGrafter"/>
</dbReference>
<feature type="region of interest" description="Disordered" evidence="26">
    <location>
        <begin position="1903"/>
        <end position="1948"/>
    </location>
</feature>
<keyword evidence="13" id="KW-0256">Endoplasmic reticulum</keyword>
<keyword evidence="19 24" id="KW-0518">Myosin</keyword>
<evidence type="ECO:0000256" key="8">
    <source>
        <dbReference type="ARBA" id="ARBA00022490"/>
    </source>
</evidence>
<dbReference type="CDD" id="cd01385">
    <property type="entry name" value="MYSc_Myo9"/>
    <property type="match status" value="1"/>
</dbReference>
<feature type="coiled-coil region" evidence="25">
    <location>
        <begin position="2258"/>
        <end position="2285"/>
    </location>
</feature>
<dbReference type="Gene3D" id="1.20.58.530">
    <property type="match status" value="1"/>
</dbReference>
<feature type="region of interest" description="Disordered" evidence="26">
    <location>
        <begin position="1606"/>
        <end position="1641"/>
    </location>
</feature>
<dbReference type="Gene3D" id="1.20.120.720">
    <property type="entry name" value="Myosin VI head, motor domain, U50 subdomain"/>
    <property type="match status" value="1"/>
</dbReference>
<evidence type="ECO:0000259" key="29">
    <source>
        <dbReference type="PROSITE" id="PS51456"/>
    </source>
</evidence>
<reference evidence="31" key="2">
    <citation type="submission" date="2019-02" db="EMBL/GenBank/DDBJ databases">
        <title>Opniocepnalus argus Var Kimnra genome.</title>
        <authorList>
            <person name="Zhou C."/>
            <person name="Xiao S."/>
        </authorList>
    </citation>
    <scope>NUCLEOTIDE SEQUENCE [LARGE SCALE GENOMIC DNA]</scope>
</reference>
<feature type="compositionally biased region" description="Polar residues" evidence="26">
    <location>
        <begin position="1299"/>
        <end position="1330"/>
    </location>
</feature>
<dbReference type="InterPro" id="IPR036023">
    <property type="entry name" value="MYSc_Myo9"/>
</dbReference>
<dbReference type="InterPro" id="IPR008936">
    <property type="entry name" value="Rho_GTPase_activation_prot"/>
</dbReference>
<feature type="compositionally biased region" description="Polar residues" evidence="26">
    <location>
        <begin position="1491"/>
        <end position="1506"/>
    </location>
</feature>
<dbReference type="PRINTS" id="PR00193">
    <property type="entry name" value="MYOSINHEAVY"/>
</dbReference>
<evidence type="ECO:0000256" key="11">
    <source>
        <dbReference type="ARBA" id="ARBA00022741"/>
    </source>
</evidence>
<feature type="region of interest" description="Disordered" evidence="26">
    <location>
        <begin position="1"/>
        <end position="27"/>
    </location>
</feature>
<evidence type="ECO:0000256" key="22">
    <source>
        <dbReference type="ARBA" id="ARBA00023203"/>
    </source>
</evidence>
<feature type="compositionally biased region" description="Basic and acidic residues" evidence="26">
    <location>
        <begin position="1270"/>
        <end position="1279"/>
    </location>
</feature>
<dbReference type="FunFam" id="3.40.850.10:FF:000008">
    <property type="entry name" value="Putative unconventional myosin-IXa"/>
    <property type="match status" value="1"/>
</dbReference>
<dbReference type="GO" id="GO:0051015">
    <property type="term" value="F:actin filament binding"/>
    <property type="evidence" value="ECO:0007669"/>
    <property type="project" value="TreeGrafter"/>
</dbReference>
<dbReference type="PROSITE" id="PS50200">
    <property type="entry name" value="RA"/>
    <property type="match status" value="1"/>
</dbReference>
<dbReference type="InterPro" id="IPR000198">
    <property type="entry name" value="RhoGAP_dom"/>
</dbReference>
<dbReference type="Gene3D" id="1.20.5.190">
    <property type="match status" value="2"/>
</dbReference>
<feature type="transmembrane region" description="Helical" evidence="27">
    <location>
        <begin position="2292"/>
        <end position="2315"/>
    </location>
</feature>
<dbReference type="SMART" id="SM00242">
    <property type="entry name" value="MYSc"/>
    <property type="match status" value="1"/>
</dbReference>
<dbReference type="Gene3D" id="1.10.10.820">
    <property type="match status" value="1"/>
</dbReference>
<dbReference type="SUPFAM" id="SSF48350">
    <property type="entry name" value="GTPase activation domain, GAP"/>
    <property type="match status" value="1"/>
</dbReference>
<evidence type="ECO:0000313" key="30">
    <source>
        <dbReference type="EMBL" id="KAF3690901.1"/>
    </source>
</evidence>
<dbReference type="GO" id="GO:0005789">
    <property type="term" value="C:endoplasmic reticulum membrane"/>
    <property type="evidence" value="ECO:0007669"/>
    <property type="project" value="UniProtKB-SubCell"/>
</dbReference>
<evidence type="ECO:0000256" key="26">
    <source>
        <dbReference type="SAM" id="MobiDB-lite"/>
    </source>
</evidence>
<evidence type="ECO:0000256" key="10">
    <source>
        <dbReference type="ARBA" id="ARBA00022737"/>
    </source>
</evidence>
<evidence type="ECO:0000259" key="28">
    <source>
        <dbReference type="PROSITE" id="PS50200"/>
    </source>
</evidence>
<keyword evidence="14 24" id="KW-0067">ATP-binding</keyword>
<feature type="domain" description="Myosin motor" evidence="29">
    <location>
        <begin position="163"/>
        <end position="1029"/>
    </location>
</feature>
<feature type="region of interest" description="Disordered" evidence="26">
    <location>
        <begin position="1106"/>
        <end position="1161"/>
    </location>
</feature>
<dbReference type="Pfam" id="PF00063">
    <property type="entry name" value="Myosin_head"/>
    <property type="match status" value="2"/>
</dbReference>
<evidence type="ECO:0000256" key="15">
    <source>
        <dbReference type="ARBA" id="ARBA00022892"/>
    </source>
</evidence>
<evidence type="ECO:0000256" key="20">
    <source>
        <dbReference type="ARBA" id="ARBA00023136"/>
    </source>
</evidence>
<dbReference type="PANTHER" id="PTHR46184">
    <property type="entry name" value="UNCONVENTIONAL MYOSIN-IXB-LIKE PROTEIN"/>
    <property type="match status" value="1"/>
</dbReference>
<evidence type="ECO:0000256" key="21">
    <source>
        <dbReference type="ARBA" id="ARBA00023175"/>
    </source>
</evidence>
<dbReference type="InterPro" id="IPR046987">
    <property type="entry name" value="Myo9"/>
</dbReference>
<dbReference type="GO" id="GO:0016192">
    <property type="term" value="P:vesicle-mediated transport"/>
    <property type="evidence" value="ECO:0007669"/>
    <property type="project" value="UniProtKB-KW"/>
</dbReference>
<evidence type="ECO:0000256" key="19">
    <source>
        <dbReference type="ARBA" id="ARBA00023123"/>
    </source>
</evidence>
<dbReference type="Proteomes" id="UP000503349">
    <property type="component" value="Chromosome 6"/>
</dbReference>
<dbReference type="Pfam" id="PF00620">
    <property type="entry name" value="RhoGAP"/>
    <property type="match status" value="1"/>
</dbReference>
<comment type="similarity">
    <text evidence="3">Belongs to the USE1 family.</text>
</comment>
<dbReference type="InterPro" id="IPR027417">
    <property type="entry name" value="P-loop_NTPase"/>
</dbReference>
<evidence type="ECO:0000256" key="5">
    <source>
        <dbReference type="ARBA" id="ARBA00015843"/>
    </source>
</evidence>
<evidence type="ECO:0000256" key="17">
    <source>
        <dbReference type="ARBA" id="ARBA00022989"/>
    </source>
</evidence>
<evidence type="ECO:0000256" key="13">
    <source>
        <dbReference type="ARBA" id="ARBA00022824"/>
    </source>
</evidence>
<feature type="compositionally biased region" description="Basic and acidic residues" evidence="26">
    <location>
        <begin position="1358"/>
        <end position="1367"/>
    </location>
</feature>
<dbReference type="FunFam" id="1.20.58.530:FF:000005">
    <property type="entry name" value="unconventional myosin-IXa isoform X1"/>
    <property type="match status" value="1"/>
</dbReference>